<protein>
    <submittedName>
        <fullName evidence="3">Uncharacterized protein</fullName>
    </submittedName>
</protein>
<proteinExistence type="predicted"/>
<evidence type="ECO:0000256" key="1">
    <source>
        <dbReference type="SAM" id="MobiDB-lite"/>
    </source>
</evidence>
<accession>A0A915I382</accession>
<sequence length="152" mass="17439">MTQRKSDRKLIRQADSDDSNNAEHCSSSSPSFCGSGSFQRFTFGMSRQPVSLINLAAAHSPKQQSRYNRPPMVKNHTIDDSVIKSLCSSNDNLTDFGKNAVKTLYNYGAKKFGMLNETFFERKMLNLIFFLCKNRHLSTNYRTQTFKKYQNL</sequence>
<evidence type="ECO:0000313" key="2">
    <source>
        <dbReference type="Proteomes" id="UP000887565"/>
    </source>
</evidence>
<dbReference type="WBParaSite" id="nRc.2.0.1.t08186-RA">
    <property type="protein sequence ID" value="nRc.2.0.1.t08186-RA"/>
    <property type="gene ID" value="nRc.2.0.1.g08186"/>
</dbReference>
<feature type="compositionally biased region" description="Basic and acidic residues" evidence="1">
    <location>
        <begin position="1"/>
        <end position="15"/>
    </location>
</feature>
<dbReference type="AlphaFoldDB" id="A0A915I382"/>
<feature type="region of interest" description="Disordered" evidence="1">
    <location>
        <begin position="1"/>
        <end position="31"/>
    </location>
</feature>
<organism evidence="2 3">
    <name type="scientific">Romanomermis culicivorax</name>
    <name type="common">Nematode worm</name>
    <dbReference type="NCBI Taxonomy" id="13658"/>
    <lineage>
        <taxon>Eukaryota</taxon>
        <taxon>Metazoa</taxon>
        <taxon>Ecdysozoa</taxon>
        <taxon>Nematoda</taxon>
        <taxon>Enoplea</taxon>
        <taxon>Dorylaimia</taxon>
        <taxon>Mermithida</taxon>
        <taxon>Mermithoidea</taxon>
        <taxon>Mermithidae</taxon>
        <taxon>Romanomermis</taxon>
    </lineage>
</organism>
<keyword evidence="2" id="KW-1185">Reference proteome</keyword>
<dbReference type="Proteomes" id="UP000887565">
    <property type="component" value="Unplaced"/>
</dbReference>
<reference evidence="3" key="1">
    <citation type="submission" date="2022-11" db="UniProtKB">
        <authorList>
            <consortium name="WormBaseParasite"/>
        </authorList>
    </citation>
    <scope>IDENTIFICATION</scope>
</reference>
<name>A0A915I382_ROMCU</name>
<evidence type="ECO:0000313" key="3">
    <source>
        <dbReference type="WBParaSite" id="nRc.2.0.1.t08186-RA"/>
    </source>
</evidence>